<evidence type="ECO:0000256" key="2">
    <source>
        <dbReference type="ARBA" id="ARBA00023134"/>
    </source>
</evidence>
<dbReference type="GO" id="GO:0003924">
    <property type="term" value="F:GTPase activity"/>
    <property type="evidence" value="ECO:0007669"/>
    <property type="project" value="InterPro"/>
</dbReference>
<evidence type="ECO:0000256" key="1">
    <source>
        <dbReference type="ARBA" id="ARBA00022741"/>
    </source>
</evidence>
<feature type="region of interest" description="Disordered" evidence="5">
    <location>
        <begin position="1"/>
        <end position="53"/>
    </location>
</feature>
<accession>A0AAF0Y381</accession>
<protein>
    <recommendedName>
        <fullName evidence="4">Guanine nucleotide-binding protein-like 1</fullName>
    </recommendedName>
</protein>
<keyword evidence="1" id="KW-0547">Nucleotide-binding</keyword>
<feature type="compositionally biased region" description="Basic and acidic residues" evidence="5">
    <location>
        <begin position="362"/>
        <end position="371"/>
    </location>
</feature>
<feature type="domain" description="G" evidence="6">
    <location>
        <begin position="377"/>
        <end position="432"/>
    </location>
</feature>
<dbReference type="InterPro" id="IPR043358">
    <property type="entry name" value="GNL1-like"/>
</dbReference>
<evidence type="ECO:0000256" key="4">
    <source>
        <dbReference type="ARBA" id="ARBA00039902"/>
    </source>
</evidence>
<sequence>MGRKKPFSHKQKKAQLQTTRARKRGDEEEDGRQAGSTRQPRPLPSRSAPKGPTLRLESRFISLPPHYLERTRDLAFSTPLERPLPGSAAVFPVELVTRSPATGKLVIPARPKFRYGQTKKEVEKNEEGVYKKWLGTTRATLDEWVLGEGDDGWPVSPSWFETNLEVWRQLWRVTESSAILLLLIDARCPPLHCPPSLRTYVKALKPRKEVILVLTKADLVDAGALAGWRTWLEEWWTEGDEPGAVSNVQVVAVSSYDKALLYGEGRARHRPAIPISARGELVEAIKAAHARLVTPPSWAGDDWKPGVRANVDWGTLAAEPEVAPIQSGGRRKVKREDAEDGAEGTDGAADEESGEESETEEAEAHHHRDPQSEPLPIGLIGQPNVGKSSLLNALLGTTRVRASKTPGKTKHFQTILWGPARDIKIIDCPGLVCPSLVPMELQAMAGILPISQIPSLPSCIYYVATRMPIEDVFRVPPPAEEEVVVDKRTWRGEGPRAVEAKGHTWTAGGIMEARAVDRGFLTAKGGRPDTNRAGNAMLRTIADGRVRWGFWPPGSSEEALAAREGKGVWLENTPELDDEEAGGEERSEESESEDDEASGVGAVPGSDNAEEEEEEEEDESESEGTGFAVQNTRSFFNALSLEGSDESETEESESEESLPPHTPL</sequence>
<keyword evidence="8" id="KW-1185">Reference proteome</keyword>
<dbReference type="PANTHER" id="PTHR45709:SF3">
    <property type="entry name" value="GUANINE NUCLEOTIDE-BINDING PROTEIN-LIKE 1"/>
    <property type="match status" value="1"/>
</dbReference>
<evidence type="ECO:0000259" key="6">
    <source>
        <dbReference type="Pfam" id="PF01926"/>
    </source>
</evidence>
<keyword evidence="2" id="KW-0342">GTP-binding</keyword>
<comment type="function">
    <text evidence="3">Possible regulatory or functional link with the histocompatibility cluster.</text>
</comment>
<dbReference type="SUPFAM" id="SSF52540">
    <property type="entry name" value="P-loop containing nucleoside triphosphate hydrolases"/>
    <property type="match status" value="1"/>
</dbReference>
<dbReference type="PANTHER" id="PTHR45709">
    <property type="entry name" value="LARGE SUBUNIT GTPASE 1 HOMOLOG-RELATED"/>
    <property type="match status" value="1"/>
</dbReference>
<feature type="compositionally biased region" description="Acidic residues" evidence="5">
    <location>
        <begin position="608"/>
        <end position="622"/>
    </location>
</feature>
<gene>
    <name evidence="7" type="primary">GNL1</name>
    <name evidence="7" type="ORF">LOC62_02G002909</name>
</gene>
<dbReference type="InterPro" id="IPR006073">
    <property type="entry name" value="GTP-bd"/>
</dbReference>
<feature type="compositionally biased region" description="Polar residues" evidence="5">
    <location>
        <begin position="628"/>
        <end position="637"/>
    </location>
</feature>
<feature type="region of interest" description="Disordered" evidence="5">
    <location>
        <begin position="318"/>
        <end position="380"/>
    </location>
</feature>
<evidence type="ECO:0000313" key="8">
    <source>
        <dbReference type="Proteomes" id="UP000827549"/>
    </source>
</evidence>
<organism evidence="7 8">
    <name type="scientific">Vanrija pseudolonga</name>
    <dbReference type="NCBI Taxonomy" id="143232"/>
    <lineage>
        <taxon>Eukaryota</taxon>
        <taxon>Fungi</taxon>
        <taxon>Dikarya</taxon>
        <taxon>Basidiomycota</taxon>
        <taxon>Agaricomycotina</taxon>
        <taxon>Tremellomycetes</taxon>
        <taxon>Trichosporonales</taxon>
        <taxon>Trichosporonaceae</taxon>
        <taxon>Vanrija</taxon>
    </lineage>
</organism>
<proteinExistence type="predicted"/>
<dbReference type="Proteomes" id="UP000827549">
    <property type="component" value="Chromosome 2"/>
</dbReference>
<feature type="compositionally biased region" description="Acidic residues" evidence="5">
    <location>
        <begin position="574"/>
        <end position="597"/>
    </location>
</feature>
<feature type="compositionally biased region" description="Basic residues" evidence="5">
    <location>
        <begin position="1"/>
        <end position="13"/>
    </location>
</feature>
<dbReference type="InterPro" id="IPR027417">
    <property type="entry name" value="P-loop_NTPase"/>
</dbReference>
<dbReference type="RefSeq" id="XP_062625417.1">
    <property type="nucleotide sequence ID" value="XM_062769433.1"/>
</dbReference>
<feature type="region of interest" description="Disordered" evidence="5">
    <location>
        <begin position="558"/>
        <end position="664"/>
    </location>
</feature>
<feature type="compositionally biased region" description="Acidic residues" evidence="5">
    <location>
        <begin position="643"/>
        <end position="656"/>
    </location>
</feature>
<evidence type="ECO:0000313" key="7">
    <source>
        <dbReference type="EMBL" id="WOO79385.1"/>
    </source>
</evidence>
<evidence type="ECO:0000256" key="3">
    <source>
        <dbReference type="ARBA" id="ARBA00037770"/>
    </source>
</evidence>
<name>A0AAF0Y381_9TREE</name>
<dbReference type="GeneID" id="87806156"/>
<reference evidence="7" key="1">
    <citation type="submission" date="2023-10" db="EMBL/GenBank/DDBJ databases">
        <authorList>
            <person name="Noh H."/>
        </authorList>
    </citation>
    <scope>NUCLEOTIDE SEQUENCE</scope>
    <source>
        <strain evidence="7">DUCC4014</strain>
    </source>
</reference>
<dbReference type="AlphaFoldDB" id="A0AAF0Y381"/>
<dbReference type="Gene3D" id="3.40.50.300">
    <property type="entry name" value="P-loop containing nucleotide triphosphate hydrolases"/>
    <property type="match status" value="1"/>
</dbReference>
<dbReference type="GO" id="GO:0005525">
    <property type="term" value="F:GTP binding"/>
    <property type="evidence" value="ECO:0007669"/>
    <property type="project" value="UniProtKB-KW"/>
</dbReference>
<feature type="compositionally biased region" description="Acidic residues" evidence="5">
    <location>
        <begin position="338"/>
        <end position="361"/>
    </location>
</feature>
<dbReference type="Pfam" id="PF01926">
    <property type="entry name" value="MMR_HSR1"/>
    <property type="match status" value="1"/>
</dbReference>
<evidence type="ECO:0000256" key="5">
    <source>
        <dbReference type="SAM" id="MobiDB-lite"/>
    </source>
</evidence>
<dbReference type="EMBL" id="CP086715">
    <property type="protein sequence ID" value="WOO79385.1"/>
    <property type="molecule type" value="Genomic_DNA"/>
</dbReference>